<keyword evidence="4 6" id="KW-1133">Transmembrane helix</keyword>
<dbReference type="RefSeq" id="XP_001795807.1">
    <property type="nucleotide sequence ID" value="XM_001795755.1"/>
</dbReference>
<comment type="similarity">
    <text evidence="2">Belongs to the OXA1/ALB3/YidC family.</text>
</comment>
<evidence type="ECO:0000256" key="4">
    <source>
        <dbReference type="ARBA" id="ARBA00022989"/>
    </source>
</evidence>
<dbReference type="InterPro" id="IPR001708">
    <property type="entry name" value="YidC/ALB3/OXA1/COX18"/>
</dbReference>
<dbReference type="OrthoDB" id="2148490at2759"/>
<keyword evidence="3 6" id="KW-0812">Transmembrane</keyword>
<evidence type="ECO:0000313" key="8">
    <source>
        <dbReference type="Proteomes" id="UP000663193"/>
    </source>
</evidence>
<evidence type="ECO:0000256" key="2">
    <source>
        <dbReference type="ARBA" id="ARBA00009877"/>
    </source>
</evidence>
<dbReference type="AlphaFoldDB" id="A0A7U2I5D3"/>
<dbReference type="EMBL" id="CP069035">
    <property type="protein sequence ID" value="QRD02450.1"/>
    <property type="molecule type" value="Genomic_DNA"/>
</dbReference>
<evidence type="ECO:0000256" key="3">
    <source>
        <dbReference type="ARBA" id="ARBA00022692"/>
    </source>
</evidence>
<dbReference type="PANTHER" id="PTHR12428:SF65">
    <property type="entry name" value="CYTOCHROME C OXIDASE ASSEMBLY PROTEIN COX18, MITOCHONDRIAL"/>
    <property type="match status" value="1"/>
</dbReference>
<feature type="transmembrane region" description="Helical" evidence="6">
    <location>
        <begin position="12"/>
        <end position="34"/>
    </location>
</feature>
<keyword evidence="5 6" id="KW-0472">Membrane</keyword>
<accession>A0A7U2I5D3</accession>
<name>A0A7U2I5D3_PHANO</name>
<comment type="subcellular location">
    <subcellularLocation>
        <location evidence="1">Membrane</location>
        <topology evidence="1">Multi-pass membrane protein</topology>
    </subcellularLocation>
</comment>
<evidence type="ECO:0000256" key="5">
    <source>
        <dbReference type="ARBA" id="ARBA00023136"/>
    </source>
</evidence>
<proteinExistence type="inferred from homology"/>
<reference evidence="8" key="1">
    <citation type="journal article" date="2021" name="BMC Genomics">
        <title>Chromosome-level genome assembly and manually-curated proteome of model necrotroph Parastagonospora nodorum Sn15 reveals a genome-wide trove of candidate effector homologs, and redundancy of virulence-related functions within an accessory chromosome.</title>
        <authorList>
            <person name="Bertazzoni S."/>
            <person name="Jones D.A.B."/>
            <person name="Phan H.T."/>
            <person name="Tan K.-C."/>
            <person name="Hane J.K."/>
        </authorList>
    </citation>
    <scope>NUCLEOTIDE SEQUENCE [LARGE SCALE GENOMIC DNA]</scope>
    <source>
        <strain evidence="8">SN15 / ATCC MYA-4574 / FGSC 10173)</strain>
    </source>
</reference>
<dbReference type="GO" id="GO:0016020">
    <property type="term" value="C:membrane"/>
    <property type="evidence" value="ECO:0007669"/>
    <property type="project" value="UniProtKB-SubCell"/>
</dbReference>
<dbReference type="Proteomes" id="UP000663193">
    <property type="component" value="Chromosome 13"/>
</dbReference>
<dbReference type="GO" id="GO:0032977">
    <property type="term" value="F:membrane insertase activity"/>
    <property type="evidence" value="ECO:0007669"/>
    <property type="project" value="InterPro"/>
</dbReference>
<dbReference type="PANTHER" id="PTHR12428">
    <property type="entry name" value="OXA1"/>
    <property type="match status" value="1"/>
</dbReference>
<evidence type="ECO:0000313" key="7">
    <source>
        <dbReference type="EMBL" id="QRD02450.1"/>
    </source>
</evidence>
<protein>
    <submittedName>
        <fullName evidence="7">Uncharacterized protein</fullName>
    </submittedName>
</protein>
<keyword evidence="8" id="KW-1185">Reference proteome</keyword>
<dbReference type="KEGG" id="pno:SNOG_05401"/>
<dbReference type="GO" id="GO:0051205">
    <property type="term" value="P:protein insertion into membrane"/>
    <property type="evidence" value="ECO:0007669"/>
    <property type="project" value="UniProtKB-ARBA"/>
</dbReference>
<evidence type="ECO:0000256" key="6">
    <source>
        <dbReference type="SAM" id="Phobius"/>
    </source>
</evidence>
<dbReference type="VEuPathDB" id="FungiDB:JI435_054010"/>
<gene>
    <name evidence="7" type="ORF">JI435_054010</name>
</gene>
<sequence>MINLIHTSVPWYAAIPLTAFITRAALVTTFGAWARSLMARYIGLQPLRQALAFQKRDEILKTASFRTPKEASLAVKKEVNEVTAKLDKRWNVTLKGQLGWTIGQIPIFFAMAETIRQKCAAREGLMGLGFSAFRGEDAQAAVGEVAVNTSKWFEPSLATEGMLWFPDLLIPDPTGVLPFVVSGLMFTNIYITKNTVENGASWPLAIRRTLLAVSLLVGPLCQNMPAALMLYWASSTTSVMIWNAWLDWRYPAPRGFTACKRPLQMPPRFTPIRARRV</sequence>
<organism evidence="7 8">
    <name type="scientific">Phaeosphaeria nodorum (strain SN15 / ATCC MYA-4574 / FGSC 10173)</name>
    <name type="common">Glume blotch fungus</name>
    <name type="synonym">Parastagonospora nodorum</name>
    <dbReference type="NCBI Taxonomy" id="321614"/>
    <lineage>
        <taxon>Eukaryota</taxon>
        <taxon>Fungi</taxon>
        <taxon>Dikarya</taxon>
        <taxon>Ascomycota</taxon>
        <taxon>Pezizomycotina</taxon>
        <taxon>Dothideomycetes</taxon>
        <taxon>Pleosporomycetidae</taxon>
        <taxon>Pleosporales</taxon>
        <taxon>Pleosporineae</taxon>
        <taxon>Phaeosphaeriaceae</taxon>
        <taxon>Parastagonospora</taxon>
    </lineage>
</organism>
<evidence type="ECO:0000256" key="1">
    <source>
        <dbReference type="ARBA" id="ARBA00004141"/>
    </source>
</evidence>